<evidence type="ECO:0000313" key="2">
    <source>
        <dbReference type="EMBL" id="CAA9320150.1"/>
    </source>
</evidence>
<gene>
    <name evidence="2" type="ORF">AVDCRST_MAG61-2250</name>
</gene>
<sequence length="185" mass="20753">VLLSRSQPCWCARTLRNPRPDVRRRPAAARRERHHPVAGADRVPGLQADQREGAAGVLTDGHRHRGPDGRGHRPAGRPGDHPPQPLHRGPGPPGRRGQALRGRDGRRADHHHRGRHDRRGGRDVWPLPHLRCAGRGPRHDAAGHRHQPRHAVRERPGPAGRRRDDQDAVGHRPGRHQRRGRDDPC</sequence>
<dbReference type="GO" id="GO:0003938">
    <property type="term" value="F:IMP dehydrogenase activity"/>
    <property type="evidence" value="ECO:0007669"/>
    <property type="project" value="UniProtKB-EC"/>
</dbReference>
<feature type="non-terminal residue" evidence="2">
    <location>
        <position position="185"/>
    </location>
</feature>
<organism evidence="2">
    <name type="scientific">uncultured Friedmanniella sp</name>
    <dbReference type="NCBI Taxonomy" id="335381"/>
    <lineage>
        <taxon>Bacteria</taxon>
        <taxon>Bacillati</taxon>
        <taxon>Actinomycetota</taxon>
        <taxon>Actinomycetes</taxon>
        <taxon>Propionibacteriales</taxon>
        <taxon>Nocardioidaceae</taxon>
        <taxon>Friedmanniella</taxon>
        <taxon>environmental samples</taxon>
    </lineage>
</organism>
<reference evidence="2" key="1">
    <citation type="submission" date="2020-02" db="EMBL/GenBank/DDBJ databases">
        <authorList>
            <person name="Meier V. D."/>
        </authorList>
    </citation>
    <scope>NUCLEOTIDE SEQUENCE</scope>
    <source>
        <strain evidence="2">AVDCRST_MAG61</strain>
    </source>
</reference>
<feature type="region of interest" description="Disordered" evidence="1">
    <location>
        <begin position="21"/>
        <end position="185"/>
    </location>
</feature>
<feature type="compositionally biased region" description="Basic residues" evidence="1">
    <location>
        <begin position="108"/>
        <end position="119"/>
    </location>
</feature>
<accession>A0A6J4L1B4</accession>
<keyword evidence="2" id="KW-0560">Oxidoreductase</keyword>
<proteinExistence type="predicted"/>
<feature type="non-terminal residue" evidence="2">
    <location>
        <position position="1"/>
    </location>
</feature>
<feature type="compositionally biased region" description="Basic and acidic residues" evidence="1">
    <location>
        <begin position="151"/>
        <end position="170"/>
    </location>
</feature>
<dbReference type="EC" id="1.1.1.205" evidence="2"/>
<feature type="compositionally biased region" description="Basic residues" evidence="1">
    <location>
        <begin position="25"/>
        <end position="36"/>
    </location>
</feature>
<dbReference type="EMBL" id="CADCTT010000291">
    <property type="protein sequence ID" value="CAA9320150.1"/>
    <property type="molecule type" value="Genomic_DNA"/>
</dbReference>
<name>A0A6J4L1B4_9ACTN</name>
<dbReference type="AlphaFoldDB" id="A0A6J4L1B4"/>
<protein>
    <submittedName>
        <fullName evidence="2">Inosine-5'-monophosphate dehydrogenase / CBS domain</fullName>
        <ecNumber evidence="2">1.1.1.205</ecNumber>
    </submittedName>
</protein>
<evidence type="ECO:0000256" key="1">
    <source>
        <dbReference type="SAM" id="MobiDB-lite"/>
    </source>
</evidence>
<feature type="compositionally biased region" description="Pro residues" evidence="1">
    <location>
        <begin position="81"/>
        <end position="93"/>
    </location>
</feature>